<evidence type="ECO:0000313" key="1">
    <source>
        <dbReference type="EMBL" id="CDW38359.1"/>
    </source>
</evidence>
<dbReference type="EMBL" id="HACA01020998">
    <property type="protein sequence ID" value="CDW38359.1"/>
    <property type="molecule type" value="Transcribed_RNA"/>
</dbReference>
<reference evidence="1" key="1">
    <citation type="submission" date="2014-05" db="EMBL/GenBank/DDBJ databases">
        <authorList>
            <person name="Chronopoulou M."/>
        </authorList>
    </citation>
    <scope>NUCLEOTIDE SEQUENCE</scope>
    <source>
        <tissue evidence="1">Whole organism</tissue>
    </source>
</reference>
<sequence>MFHSGNWLFYYVTTR</sequence>
<name>A0A0K2UJB3_LEPSM</name>
<protein>
    <submittedName>
        <fullName evidence="1">Uncharacterized protein</fullName>
    </submittedName>
</protein>
<organism evidence="1">
    <name type="scientific">Lepeophtheirus salmonis</name>
    <name type="common">Salmon louse</name>
    <name type="synonym">Caligus salmonis</name>
    <dbReference type="NCBI Taxonomy" id="72036"/>
    <lineage>
        <taxon>Eukaryota</taxon>
        <taxon>Metazoa</taxon>
        <taxon>Ecdysozoa</taxon>
        <taxon>Arthropoda</taxon>
        <taxon>Crustacea</taxon>
        <taxon>Multicrustacea</taxon>
        <taxon>Hexanauplia</taxon>
        <taxon>Copepoda</taxon>
        <taxon>Siphonostomatoida</taxon>
        <taxon>Caligidae</taxon>
        <taxon>Lepeophtheirus</taxon>
    </lineage>
</organism>
<proteinExistence type="predicted"/>
<accession>A0A0K2UJB3</accession>